<protein>
    <submittedName>
        <fullName evidence="1">Uncharacterized protein</fullName>
    </submittedName>
</protein>
<name>A0A0W0G3W0_MONRR</name>
<evidence type="ECO:0000313" key="1">
    <source>
        <dbReference type="EMBL" id="KTB43045.1"/>
    </source>
</evidence>
<comment type="caution">
    <text evidence="1">The sequence shown here is derived from an EMBL/GenBank/DDBJ whole genome shotgun (WGS) entry which is preliminary data.</text>
</comment>
<proteinExistence type="predicted"/>
<dbReference type="AlphaFoldDB" id="A0A0W0G3W0"/>
<organism evidence="1 2">
    <name type="scientific">Moniliophthora roreri</name>
    <name type="common">Frosty pod rot fungus</name>
    <name type="synonym">Monilia roreri</name>
    <dbReference type="NCBI Taxonomy" id="221103"/>
    <lineage>
        <taxon>Eukaryota</taxon>
        <taxon>Fungi</taxon>
        <taxon>Dikarya</taxon>
        <taxon>Basidiomycota</taxon>
        <taxon>Agaricomycotina</taxon>
        <taxon>Agaricomycetes</taxon>
        <taxon>Agaricomycetidae</taxon>
        <taxon>Agaricales</taxon>
        <taxon>Marasmiineae</taxon>
        <taxon>Marasmiaceae</taxon>
        <taxon>Moniliophthora</taxon>
    </lineage>
</organism>
<gene>
    <name evidence="1" type="ORF">WG66_4378</name>
</gene>
<sequence length="93" mass="10431">MVHHSFTTYKFKIHDNRLATGKTTSQPAVRFLSLGIVISLWETCHELRFILPITCVERSRTIQVVSLVWDARCGYSSGNGALDARIGNNTPLI</sequence>
<dbReference type="Proteomes" id="UP000054988">
    <property type="component" value="Unassembled WGS sequence"/>
</dbReference>
<evidence type="ECO:0000313" key="2">
    <source>
        <dbReference type="Proteomes" id="UP000054988"/>
    </source>
</evidence>
<accession>A0A0W0G3W0</accession>
<reference evidence="1 2" key="1">
    <citation type="submission" date="2015-12" db="EMBL/GenBank/DDBJ databases">
        <title>Draft genome sequence of Moniliophthora roreri, the causal agent of frosty pod rot of cacao.</title>
        <authorList>
            <person name="Aime M.C."/>
            <person name="Diaz-Valderrama J.R."/>
            <person name="Kijpornyongpan T."/>
            <person name="Phillips-Mora W."/>
        </authorList>
    </citation>
    <scope>NUCLEOTIDE SEQUENCE [LARGE SCALE GENOMIC DNA]</scope>
    <source>
        <strain evidence="1 2">MCA 2952</strain>
    </source>
</reference>
<dbReference type="EMBL" id="LATX01001257">
    <property type="protein sequence ID" value="KTB43045.1"/>
    <property type="molecule type" value="Genomic_DNA"/>
</dbReference>